<dbReference type="EMBL" id="AONG01000016">
    <property type="protein sequence ID" value="KIQ68157.1"/>
    <property type="molecule type" value="Genomic_DNA"/>
</dbReference>
<dbReference type="Proteomes" id="UP000035100">
    <property type="component" value="Unassembled WGS sequence"/>
</dbReference>
<comment type="caution">
    <text evidence="2">The sequence shown here is derived from an EMBL/GenBank/DDBJ whole genome shotgun (WGS) entry which is preliminary data.</text>
</comment>
<dbReference type="PANTHER" id="PTHR11695:SF294">
    <property type="entry name" value="RETICULON-4-INTERACTING PROTEIN 1, MITOCHONDRIAL"/>
    <property type="match status" value="1"/>
</dbReference>
<dbReference type="AlphaFoldDB" id="A0A0D0Q6U9"/>
<dbReference type="SUPFAM" id="SSF51735">
    <property type="entry name" value="NAD(P)-binding Rossmann-fold domains"/>
    <property type="match status" value="1"/>
</dbReference>
<dbReference type="GO" id="GO:0008270">
    <property type="term" value="F:zinc ion binding"/>
    <property type="evidence" value="ECO:0007669"/>
    <property type="project" value="InterPro"/>
</dbReference>
<name>A0A0D0Q6U9_9RHOB</name>
<keyword evidence="3" id="KW-1185">Reference proteome</keyword>
<accession>A0A0D0Q6U9</accession>
<evidence type="ECO:0000259" key="1">
    <source>
        <dbReference type="SMART" id="SM00829"/>
    </source>
</evidence>
<sequence>MAGTFPAVEYDPVEDRLVAVDVPVPDPGAGDLLVEIAAVSVNPVDLKQKQRHPKDAGRIRLGYDAVGRVRAVGEGVSGFAPGDRVWYAGDATRPGTNGALHLVDYRLVSTAPEGVSDEDAAAMPLTSITAWEAMFERMGYATEGQGQAPMLMINGAGGVGSVALQLARRAGIAATATASRDESRDWCLRHGAAEVVDHAALGDLADSAFGTIFCAHSTAHYLPEMARLVRPHGTIVSIVGAPEPLDTLPLFRKSAAFAYEYMFARSLHNAEPERQGAILDRVARLMEAGEIVSTRTGTLQGLTPETIGEAHRRNEAGGQIGKLVIVA</sequence>
<dbReference type="OrthoDB" id="9785812at2"/>
<dbReference type="InterPro" id="IPR020843">
    <property type="entry name" value="ER"/>
</dbReference>
<dbReference type="Pfam" id="PF08240">
    <property type="entry name" value="ADH_N"/>
    <property type="match status" value="1"/>
</dbReference>
<dbReference type="Gene3D" id="3.90.180.10">
    <property type="entry name" value="Medium-chain alcohol dehydrogenases, catalytic domain"/>
    <property type="match status" value="1"/>
</dbReference>
<dbReference type="InterPro" id="IPR014182">
    <property type="entry name" value="ADH_Zn_typ-1"/>
</dbReference>
<dbReference type="STRING" id="1123501.Wenmar_03167"/>
<dbReference type="PATRIC" id="fig|1123501.6.peg.3289"/>
<reference evidence="2 3" key="1">
    <citation type="submission" date="2013-01" db="EMBL/GenBank/DDBJ databases">
        <authorList>
            <person name="Fiebig A."/>
            <person name="Goeker M."/>
            <person name="Klenk H.-P.P."/>
        </authorList>
    </citation>
    <scope>NUCLEOTIDE SEQUENCE [LARGE SCALE GENOMIC DNA]</scope>
    <source>
        <strain evidence="2 3">DSM 24838</strain>
    </source>
</reference>
<dbReference type="InterPro" id="IPR011032">
    <property type="entry name" value="GroES-like_sf"/>
</dbReference>
<evidence type="ECO:0000313" key="3">
    <source>
        <dbReference type="Proteomes" id="UP000035100"/>
    </source>
</evidence>
<dbReference type="Gene3D" id="3.40.50.720">
    <property type="entry name" value="NAD(P)-binding Rossmann-like Domain"/>
    <property type="match status" value="1"/>
</dbReference>
<organism evidence="2 3">
    <name type="scientific">Wenxinia marina DSM 24838</name>
    <dbReference type="NCBI Taxonomy" id="1123501"/>
    <lineage>
        <taxon>Bacteria</taxon>
        <taxon>Pseudomonadati</taxon>
        <taxon>Pseudomonadota</taxon>
        <taxon>Alphaproteobacteria</taxon>
        <taxon>Rhodobacterales</taxon>
        <taxon>Roseobacteraceae</taxon>
        <taxon>Wenxinia</taxon>
    </lineage>
</organism>
<evidence type="ECO:0000313" key="2">
    <source>
        <dbReference type="EMBL" id="KIQ68157.1"/>
    </source>
</evidence>
<gene>
    <name evidence="2" type="ORF">Wenmar_03167</name>
</gene>
<dbReference type="InterPro" id="IPR013154">
    <property type="entry name" value="ADH-like_N"/>
</dbReference>
<feature type="domain" description="Enoyl reductase (ER)" evidence="1">
    <location>
        <begin position="3"/>
        <end position="325"/>
    </location>
</feature>
<dbReference type="SMART" id="SM00829">
    <property type="entry name" value="PKS_ER"/>
    <property type="match status" value="1"/>
</dbReference>
<protein>
    <submittedName>
        <fullName evidence="2">NADPH:quinone reductase</fullName>
    </submittedName>
</protein>
<dbReference type="RefSeq" id="WP_018302276.1">
    <property type="nucleotide sequence ID" value="NZ_KB902283.1"/>
</dbReference>
<dbReference type="GO" id="GO:0016491">
    <property type="term" value="F:oxidoreductase activity"/>
    <property type="evidence" value="ECO:0007669"/>
    <property type="project" value="InterPro"/>
</dbReference>
<dbReference type="eggNOG" id="COG0604">
    <property type="taxonomic scope" value="Bacteria"/>
</dbReference>
<dbReference type="Pfam" id="PF13602">
    <property type="entry name" value="ADH_zinc_N_2"/>
    <property type="match status" value="1"/>
</dbReference>
<dbReference type="SUPFAM" id="SSF50129">
    <property type="entry name" value="GroES-like"/>
    <property type="match status" value="1"/>
</dbReference>
<dbReference type="InterPro" id="IPR050700">
    <property type="entry name" value="YIM1/Zinc_Alcohol_DH_Fams"/>
</dbReference>
<dbReference type="InterPro" id="IPR036291">
    <property type="entry name" value="NAD(P)-bd_dom_sf"/>
</dbReference>
<proteinExistence type="predicted"/>
<dbReference type="PANTHER" id="PTHR11695">
    <property type="entry name" value="ALCOHOL DEHYDROGENASE RELATED"/>
    <property type="match status" value="1"/>
</dbReference>
<dbReference type="CDD" id="cd08252">
    <property type="entry name" value="AL_MDR"/>
    <property type="match status" value="1"/>
</dbReference>